<dbReference type="EMBL" id="AOPZ01000028">
    <property type="protein sequence ID" value="EPH46075.1"/>
    <property type="molecule type" value="Genomic_DNA"/>
</dbReference>
<proteinExistence type="predicted"/>
<dbReference type="AlphaFoldDB" id="S4A5T5"/>
<dbReference type="Gene3D" id="2.60.120.10">
    <property type="entry name" value="Jelly Rolls"/>
    <property type="match status" value="1"/>
</dbReference>
<dbReference type="SUPFAM" id="SSF51182">
    <property type="entry name" value="RmlC-like cupins"/>
    <property type="match status" value="1"/>
</dbReference>
<name>S4A5T5_9ACTN</name>
<sequence>MYSDDVDSTLLANGTVDAGLSVRTRGRTRVALHRIDVPAGADSGWHYHPGPVIAVVASGTVTRTLADGTVQTTGAGGVIVELEGPDRVHHFHNYGPRPLTIYALYLPPADAPLFCPAPAPDQTPGPDRPDSEPGSR</sequence>
<gene>
    <name evidence="3" type="ORF">STRAU_0811</name>
</gene>
<dbReference type="InterPro" id="IPR013096">
    <property type="entry name" value="Cupin_2"/>
</dbReference>
<organism evidence="3 4">
    <name type="scientific">Streptomyces aurantiacus JA 4570</name>
    <dbReference type="NCBI Taxonomy" id="1286094"/>
    <lineage>
        <taxon>Bacteria</taxon>
        <taxon>Bacillati</taxon>
        <taxon>Actinomycetota</taxon>
        <taxon>Actinomycetes</taxon>
        <taxon>Kitasatosporales</taxon>
        <taxon>Streptomycetaceae</taxon>
        <taxon>Streptomyces</taxon>
        <taxon>Streptomyces aurantiacus group</taxon>
    </lineage>
</organism>
<evidence type="ECO:0000259" key="2">
    <source>
        <dbReference type="Pfam" id="PF07883"/>
    </source>
</evidence>
<evidence type="ECO:0000256" key="1">
    <source>
        <dbReference type="SAM" id="MobiDB-lite"/>
    </source>
</evidence>
<evidence type="ECO:0000313" key="3">
    <source>
        <dbReference type="EMBL" id="EPH46075.1"/>
    </source>
</evidence>
<feature type="domain" description="Cupin type-2" evidence="2">
    <location>
        <begin position="35"/>
        <end position="104"/>
    </location>
</feature>
<reference evidence="3 4" key="1">
    <citation type="submission" date="2013-02" db="EMBL/GenBank/DDBJ databases">
        <title>Draft Genome Sequence of Streptomyces aurantiacus, Which Produces Setomimycin.</title>
        <authorList>
            <person name="Gruening B.A."/>
            <person name="Praeg A."/>
            <person name="Erxleben A."/>
            <person name="Guenther S."/>
            <person name="Mueller M."/>
        </authorList>
    </citation>
    <scope>NUCLEOTIDE SEQUENCE [LARGE SCALE GENOMIC DNA]</scope>
    <source>
        <strain evidence="3 4">JA 4570</strain>
    </source>
</reference>
<feature type="region of interest" description="Disordered" evidence="1">
    <location>
        <begin position="115"/>
        <end position="136"/>
    </location>
</feature>
<dbReference type="Pfam" id="PF07883">
    <property type="entry name" value="Cupin_2"/>
    <property type="match status" value="1"/>
</dbReference>
<comment type="caution">
    <text evidence="3">The sequence shown here is derived from an EMBL/GenBank/DDBJ whole genome shotgun (WGS) entry which is preliminary data.</text>
</comment>
<dbReference type="PATRIC" id="fig|1286094.4.peg.793"/>
<evidence type="ECO:0000313" key="4">
    <source>
        <dbReference type="Proteomes" id="UP000014629"/>
    </source>
</evidence>
<dbReference type="InterPro" id="IPR014710">
    <property type="entry name" value="RmlC-like_jellyroll"/>
</dbReference>
<accession>S4A5T5</accession>
<dbReference type="InterPro" id="IPR011051">
    <property type="entry name" value="RmlC_Cupin_sf"/>
</dbReference>
<protein>
    <recommendedName>
        <fullName evidence="2">Cupin type-2 domain-containing protein</fullName>
    </recommendedName>
</protein>
<dbReference type="Proteomes" id="UP000014629">
    <property type="component" value="Unassembled WGS sequence"/>
</dbReference>
<keyword evidence="4" id="KW-1185">Reference proteome</keyword>
<feature type="compositionally biased region" description="Basic and acidic residues" evidence="1">
    <location>
        <begin position="127"/>
        <end position="136"/>
    </location>
</feature>